<dbReference type="GO" id="GO:0015074">
    <property type="term" value="P:DNA integration"/>
    <property type="evidence" value="ECO:0007669"/>
    <property type="project" value="InterPro"/>
</dbReference>
<dbReference type="Proteomes" id="UP000290204">
    <property type="component" value="Unassembled WGS sequence"/>
</dbReference>
<dbReference type="InterPro" id="IPR054353">
    <property type="entry name" value="IstA-like_C"/>
</dbReference>
<proteinExistence type="inferred from homology"/>
<dbReference type="Pfam" id="PF22483">
    <property type="entry name" value="Mu-transpos_C_2"/>
    <property type="match status" value="1"/>
</dbReference>
<dbReference type="InterPro" id="IPR036397">
    <property type="entry name" value="RNaseH_sf"/>
</dbReference>
<comment type="similarity">
    <text evidence="1">Belongs to the transposase IS21/IS408/IS1162 family.</text>
</comment>
<dbReference type="EMBL" id="SDHW01000015">
    <property type="protein sequence ID" value="RXK57329.1"/>
    <property type="molecule type" value="Genomic_DNA"/>
</dbReference>
<dbReference type="PANTHER" id="PTHR35004">
    <property type="entry name" value="TRANSPOSASE RV3428C-RELATED"/>
    <property type="match status" value="1"/>
</dbReference>
<dbReference type="Gene3D" id="3.30.420.10">
    <property type="entry name" value="Ribonuclease H-like superfamily/Ribonuclease H"/>
    <property type="match status" value="1"/>
</dbReference>
<dbReference type="AlphaFoldDB" id="A0A4Q1CDM4"/>
<feature type="domain" description="Integrase catalytic" evidence="2">
    <location>
        <begin position="130"/>
        <end position="323"/>
    </location>
</feature>
<organism evidence="3 4">
    <name type="scientific">Lacibacter luteus</name>
    <dbReference type="NCBI Taxonomy" id="2508719"/>
    <lineage>
        <taxon>Bacteria</taxon>
        <taxon>Pseudomonadati</taxon>
        <taxon>Bacteroidota</taxon>
        <taxon>Chitinophagia</taxon>
        <taxon>Chitinophagales</taxon>
        <taxon>Chitinophagaceae</taxon>
        <taxon>Lacibacter</taxon>
    </lineage>
</organism>
<evidence type="ECO:0000313" key="3">
    <source>
        <dbReference type="EMBL" id="RXK57329.1"/>
    </source>
</evidence>
<evidence type="ECO:0000259" key="2">
    <source>
        <dbReference type="PROSITE" id="PS50994"/>
    </source>
</evidence>
<dbReference type="PROSITE" id="PS50994">
    <property type="entry name" value="INTEGRASE"/>
    <property type="match status" value="1"/>
</dbReference>
<gene>
    <name evidence="3" type="ORF">ESA94_21285</name>
</gene>
<comment type="caution">
    <text evidence="3">The sequence shown here is derived from an EMBL/GenBank/DDBJ whole genome shotgun (WGS) entry which is preliminary data.</text>
</comment>
<name>A0A4Q1CDM4_9BACT</name>
<keyword evidence="4" id="KW-1185">Reference proteome</keyword>
<dbReference type="GO" id="GO:0003676">
    <property type="term" value="F:nucleic acid binding"/>
    <property type="evidence" value="ECO:0007669"/>
    <property type="project" value="InterPro"/>
</dbReference>
<reference evidence="3 4" key="1">
    <citation type="submission" date="2019-01" db="EMBL/GenBank/DDBJ databases">
        <title>Lacibacter sp. strain TTM-7.</title>
        <authorList>
            <person name="Chen W.-M."/>
        </authorList>
    </citation>
    <scope>NUCLEOTIDE SEQUENCE [LARGE SCALE GENOMIC DNA]</scope>
    <source>
        <strain evidence="3 4">TTM-7</strain>
    </source>
</reference>
<dbReference type="NCBIfam" id="NF033546">
    <property type="entry name" value="transpos_IS21"/>
    <property type="match status" value="1"/>
</dbReference>
<evidence type="ECO:0000256" key="1">
    <source>
        <dbReference type="ARBA" id="ARBA00009277"/>
    </source>
</evidence>
<sequence length="518" mass="58809">MSNKTIEMFTIRQILRLYACGKGTKSISQSTGIARNTVKKYLYRYILSGKTIEQIEAMSDAAMSRLFLIHAPIVVPNKRQEELEPLLPSLAAMLKKRGITKGMVYDAYKLQCPEGYKSSAFLERLNGYMQVGKPSMKMTHKAGDKLFVDFTGQKLNLVDKHTGEVSEVEVFVAILGCSQLTFVMAVRSQCKEDFILGCERALHFFGGVPQAIVPDNLKSAVTKASKYEAQLNDSFAAFAEHYHTFGFPTRTYKPKDKALVEGAVKIIYSSIFSKIDQNIYHHLDELNKDILVHLDAHNNAKLTGEDYSRMQQFTELEKHTLQPLNPYLFEPMTTQLSTVNKYGHVLLSVDKRYYSVPYKLIGKRLKIKYTSSKVEVYHENEVVAVHERFFGKGSKYITQQDHLATQHKYLAEWNPQKFMATAASIGEEVAQYVAKILARELYPEQSYKSCSGVLSFAKRVGHARLINACKRADSFGIYNYAIIDQILRSKADAIPFEDEVAGTDMPSHENIRGQHYYQ</sequence>
<dbReference type="OrthoDB" id="3193769at2"/>
<dbReference type="InterPro" id="IPR001584">
    <property type="entry name" value="Integrase_cat-core"/>
</dbReference>
<protein>
    <submittedName>
        <fullName evidence="3">IS21 family transposase</fullName>
    </submittedName>
</protein>
<evidence type="ECO:0000313" key="4">
    <source>
        <dbReference type="Proteomes" id="UP000290204"/>
    </source>
</evidence>
<accession>A0A4Q1CDM4</accession>
<dbReference type="PANTHER" id="PTHR35004:SF8">
    <property type="entry name" value="TRANSPOSASE RV3428C-RELATED"/>
    <property type="match status" value="1"/>
</dbReference>